<comment type="caution">
    <text evidence="1">The sequence shown here is derived from an EMBL/GenBank/DDBJ whole genome shotgun (WGS) entry which is preliminary data.</text>
</comment>
<dbReference type="Proteomes" id="UP000886501">
    <property type="component" value="Unassembled WGS sequence"/>
</dbReference>
<sequence>MASKKNNALTGLVTSGAVNLDQIVQYLSTWKGTDNFLEVLSHVLKIVIPILHLGARLQQRAGFRKSSVSSVGEHLAKLSPLIGDSRMLFRVWGILPIIQWLLSHSKYPHATSRLLKLERWQIFMMLAYFPTEQLYYLRIHDIIPAAITLPVLGKTLTLNTKKLLQASSRFYLAYIVLEFFRLKERFGLLCAKQKALSKTGANNVEANAERVELKKSWKAHQLATAYNTFRFPGALHWSLESGISLNDVTGAALGLAASLITFRGLWAAAGVILPPPPPSVSDGEGDRQEEKEARAIVKEVEPYAVETDTGVSESTSSYVEVKATQV</sequence>
<accession>A0ACB6Z5Q8</accession>
<proteinExistence type="predicted"/>
<organism evidence="1 2">
    <name type="scientific">Thelephora ganbajun</name>
    <name type="common">Ganba fungus</name>
    <dbReference type="NCBI Taxonomy" id="370292"/>
    <lineage>
        <taxon>Eukaryota</taxon>
        <taxon>Fungi</taxon>
        <taxon>Dikarya</taxon>
        <taxon>Basidiomycota</taxon>
        <taxon>Agaricomycotina</taxon>
        <taxon>Agaricomycetes</taxon>
        <taxon>Thelephorales</taxon>
        <taxon>Thelephoraceae</taxon>
        <taxon>Thelephora</taxon>
    </lineage>
</organism>
<protein>
    <submittedName>
        <fullName evidence="1">Uncharacterized protein</fullName>
    </submittedName>
</protein>
<gene>
    <name evidence="1" type="ORF">BDM02DRAFT_3190187</name>
</gene>
<evidence type="ECO:0000313" key="1">
    <source>
        <dbReference type="EMBL" id="KAF9644892.1"/>
    </source>
</evidence>
<evidence type="ECO:0000313" key="2">
    <source>
        <dbReference type="Proteomes" id="UP000886501"/>
    </source>
</evidence>
<dbReference type="EMBL" id="MU118114">
    <property type="protein sequence ID" value="KAF9644892.1"/>
    <property type="molecule type" value="Genomic_DNA"/>
</dbReference>
<reference evidence="1" key="1">
    <citation type="submission" date="2019-10" db="EMBL/GenBank/DDBJ databases">
        <authorList>
            <consortium name="DOE Joint Genome Institute"/>
            <person name="Kuo A."/>
            <person name="Miyauchi S."/>
            <person name="Kiss E."/>
            <person name="Drula E."/>
            <person name="Kohler A."/>
            <person name="Sanchez-Garcia M."/>
            <person name="Andreopoulos B."/>
            <person name="Barry K.W."/>
            <person name="Bonito G."/>
            <person name="Buee M."/>
            <person name="Carver A."/>
            <person name="Chen C."/>
            <person name="Cichocki N."/>
            <person name="Clum A."/>
            <person name="Culley D."/>
            <person name="Crous P.W."/>
            <person name="Fauchery L."/>
            <person name="Girlanda M."/>
            <person name="Hayes R."/>
            <person name="Keri Z."/>
            <person name="Labutti K."/>
            <person name="Lipzen A."/>
            <person name="Lombard V."/>
            <person name="Magnuson J."/>
            <person name="Maillard F."/>
            <person name="Morin E."/>
            <person name="Murat C."/>
            <person name="Nolan M."/>
            <person name="Ohm R."/>
            <person name="Pangilinan J."/>
            <person name="Pereira M."/>
            <person name="Perotto S."/>
            <person name="Peter M."/>
            <person name="Riley R."/>
            <person name="Sitrit Y."/>
            <person name="Stielow B."/>
            <person name="Szollosi G."/>
            <person name="Zifcakova L."/>
            <person name="Stursova M."/>
            <person name="Spatafora J.W."/>
            <person name="Tedersoo L."/>
            <person name="Vaario L.-M."/>
            <person name="Yamada A."/>
            <person name="Yan M."/>
            <person name="Wang P."/>
            <person name="Xu J."/>
            <person name="Bruns T."/>
            <person name="Baldrian P."/>
            <person name="Vilgalys R."/>
            <person name="Henrissat B."/>
            <person name="Grigoriev I.V."/>
            <person name="Hibbett D."/>
            <person name="Nagy L.G."/>
            <person name="Martin F.M."/>
        </authorList>
    </citation>
    <scope>NUCLEOTIDE SEQUENCE</scope>
    <source>
        <strain evidence="1">P2</strain>
    </source>
</reference>
<reference evidence="1" key="2">
    <citation type="journal article" date="2020" name="Nat. Commun.">
        <title>Large-scale genome sequencing of mycorrhizal fungi provides insights into the early evolution of symbiotic traits.</title>
        <authorList>
            <person name="Miyauchi S."/>
            <person name="Kiss E."/>
            <person name="Kuo A."/>
            <person name="Drula E."/>
            <person name="Kohler A."/>
            <person name="Sanchez-Garcia M."/>
            <person name="Morin E."/>
            <person name="Andreopoulos B."/>
            <person name="Barry K.W."/>
            <person name="Bonito G."/>
            <person name="Buee M."/>
            <person name="Carver A."/>
            <person name="Chen C."/>
            <person name="Cichocki N."/>
            <person name="Clum A."/>
            <person name="Culley D."/>
            <person name="Crous P.W."/>
            <person name="Fauchery L."/>
            <person name="Girlanda M."/>
            <person name="Hayes R.D."/>
            <person name="Keri Z."/>
            <person name="LaButti K."/>
            <person name="Lipzen A."/>
            <person name="Lombard V."/>
            <person name="Magnuson J."/>
            <person name="Maillard F."/>
            <person name="Murat C."/>
            <person name="Nolan M."/>
            <person name="Ohm R.A."/>
            <person name="Pangilinan J."/>
            <person name="Pereira M.F."/>
            <person name="Perotto S."/>
            <person name="Peter M."/>
            <person name="Pfister S."/>
            <person name="Riley R."/>
            <person name="Sitrit Y."/>
            <person name="Stielow J.B."/>
            <person name="Szollosi G."/>
            <person name="Zifcakova L."/>
            <person name="Stursova M."/>
            <person name="Spatafora J.W."/>
            <person name="Tedersoo L."/>
            <person name="Vaario L.M."/>
            <person name="Yamada A."/>
            <person name="Yan M."/>
            <person name="Wang P."/>
            <person name="Xu J."/>
            <person name="Bruns T."/>
            <person name="Baldrian P."/>
            <person name="Vilgalys R."/>
            <person name="Dunand C."/>
            <person name="Henrissat B."/>
            <person name="Grigoriev I.V."/>
            <person name="Hibbett D."/>
            <person name="Nagy L.G."/>
            <person name="Martin F.M."/>
        </authorList>
    </citation>
    <scope>NUCLEOTIDE SEQUENCE</scope>
    <source>
        <strain evidence="1">P2</strain>
    </source>
</reference>
<keyword evidence="2" id="KW-1185">Reference proteome</keyword>
<name>A0ACB6Z5Q8_THEGA</name>